<dbReference type="EMBL" id="BAAAFN010000008">
    <property type="protein sequence ID" value="GAA0222543.1"/>
    <property type="molecule type" value="Genomic_DNA"/>
</dbReference>
<dbReference type="InterPro" id="IPR036380">
    <property type="entry name" value="Isochorismatase-like_sf"/>
</dbReference>
<gene>
    <name evidence="2" type="ORF">GCM10009125_09500</name>
</gene>
<evidence type="ECO:0000313" key="2">
    <source>
        <dbReference type="EMBL" id="GAA0222543.1"/>
    </source>
</evidence>
<dbReference type="RefSeq" id="WP_325126090.1">
    <property type="nucleotide sequence ID" value="NZ_BAAAFN010000008.1"/>
</dbReference>
<dbReference type="Gene3D" id="3.40.50.850">
    <property type="entry name" value="Isochorismatase-like"/>
    <property type="match status" value="2"/>
</dbReference>
<keyword evidence="3" id="KW-1185">Reference proteome</keyword>
<name>A0ABN0TIK1_9BURK</name>
<evidence type="ECO:0000313" key="3">
    <source>
        <dbReference type="Proteomes" id="UP001501176"/>
    </source>
</evidence>
<accession>A0ABN0TIK1</accession>
<reference evidence="2 3" key="1">
    <citation type="journal article" date="2019" name="Int. J. Syst. Evol. Microbiol.">
        <title>The Global Catalogue of Microorganisms (GCM) 10K type strain sequencing project: providing services to taxonomists for standard genome sequencing and annotation.</title>
        <authorList>
            <consortium name="The Broad Institute Genomics Platform"/>
            <consortium name="The Broad Institute Genome Sequencing Center for Infectious Disease"/>
            <person name="Wu L."/>
            <person name="Ma J."/>
        </authorList>
    </citation>
    <scope>NUCLEOTIDE SEQUENCE [LARGE SCALE GENOMIC DNA]</scope>
    <source>
        <strain evidence="2 3">JCM 16240</strain>
    </source>
</reference>
<sequence length="97" mass="10212">MRTTSEPPPAPGSHYRPGQAGHAFKPETVPIAGEQVIARHRNSAFIGTELVADGCFAFSGADWNGTVRSAEEVHAMSLANLDGEYCTVVTSDALLGL</sequence>
<dbReference type="Proteomes" id="UP001501176">
    <property type="component" value="Unassembled WGS sequence"/>
</dbReference>
<proteinExistence type="predicted"/>
<evidence type="ECO:0000256" key="1">
    <source>
        <dbReference type="SAM" id="MobiDB-lite"/>
    </source>
</evidence>
<feature type="region of interest" description="Disordered" evidence="1">
    <location>
        <begin position="1"/>
        <end position="24"/>
    </location>
</feature>
<protein>
    <submittedName>
        <fullName evidence="2">Uncharacterized protein</fullName>
    </submittedName>
</protein>
<comment type="caution">
    <text evidence="2">The sequence shown here is derived from an EMBL/GenBank/DDBJ whole genome shotgun (WGS) entry which is preliminary data.</text>
</comment>
<dbReference type="SUPFAM" id="SSF52499">
    <property type="entry name" value="Isochorismatase-like hydrolases"/>
    <property type="match status" value="1"/>
</dbReference>
<organism evidence="2 3">
    <name type="scientific">Castellaniella daejeonensis</name>
    <dbReference type="NCBI Taxonomy" id="659013"/>
    <lineage>
        <taxon>Bacteria</taxon>
        <taxon>Pseudomonadati</taxon>
        <taxon>Pseudomonadota</taxon>
        <taxon>Betaproteobacteria</taxon>
        <taxon>Burkholderiales</taxon>
        <taxon>Alcaligenaceae</taxon>
        <taxon>Castellaniella</taxon>
    </lineage>
</organism>
<feature type="compositionally biased region" description="Pro residues" evidence="1">
    <location>
        <begin position="1"/>
        <end position="11"/>
    </location>
</feature>